<dbReference type="AlphaFoldDB" id="A0A8X7CGF0"/>
<dbReference type="Proteomes" id="UP000886998">
    <property type="component" value="Unassembled WGS sequence"/>
</dbReference>
<evidence type="ECO:0000313" key="4">
    <source>
        <dbReference type="EMBL" id="GFY65030.1"/>
    </source>
</evidence>
<accession>A0A8X7CGF0</accession>
<dbReference type="InterPro" id="IPR001314">
    <property type="entry name" value="Peptidase_S1A"/>
</dbReference>
<dbReference type="CDD" id="cd00190">
    <property type="entry name" value="Tryp_SPc"/>
    <property type="match status" value="1"/>
</dbReference>
<dbReference type="PANTHER" id="PTHR24256">
    <property type="entry name" value="TRYPTASE-RELATED"/>
    <property type="match status" value="1"/>
</dbReference>
<dbReference type="EMBL" id="BMAV01015500">
    <property type="protein sequence ID" value="GFY65030.1"/>
    <property type="molecule type" value="Genomic_DNA"/>
</dbReference>
<dbReference type="SMART" id="SM00020">
    <property type="entry name" value="Tryp_SPc"/>
    <property type="match status" value="1"/>
</dbReference>
<keyword evidence="5" id="KW-1185">Reference proteome</keyword>
<protein>
    <submittedName>
        <fullName evidence="4">Tryptase</fullName>
    </submittedName>
</protein>
<evidence type="ECO:0000259" key="3">
    <source>
        <dbReference type="PROSITE" id="PS50240"/>
    </source>
</evidence>
<feature type="domain" description="Peptidase S1" evidence="3">
    <location>
        <begin position="49"/>
        <end position="300"/>
    </location>
</feature>
<name>A0A8X7CGF0_9ARAC</name>
<keyword evidence="1" id="KW-1015">Disulfide bond</keyword>
<dbReference type="GO" id="GO:0004252">
    <property type="term" value="F:serine-type endopeptidase activity"/>
    <property type="evidence" value="ECO:0007669"/>
    <property type="project" value="InterPro"/>
</dbReference>
<dbReference type="InterPro" id="IPR043504">
    <property type="entry name" value="Peptidase_S1_PA_chymotrypsin"/>
</dbReference>
<dbReference type="GO" id="GO:0006508">
    <property type="term" value="P:proteolysis"/>
    <property type="evidence" value="ECO:0007669"/>
    <property type="project" value="InterPro"/>
</dbReference>
<dbReference type="InterPro" id="IPR051487">
    <property type="entry name" value="Ser/Thr_Proteases_Immune/Dev"/>
</dbReference>
<gene>
    <name evidence="4" type="ORF">TNIN_393641</name>
</gene>
<dbReference type="PRINTS" id="PR00722">
    <property type="entry name" value="CHYMOTRYPSIN"/>
</dbReference>
<dbReference type="InterPro" id="IPR009003">
    <property type="entry name" value="Peptidase_S1_PA"/>
</dbReference>
<comment type="caution">
    <text evidence="4">The sequence shown here is derived from an EMBL/GenBank/DDBJ whole genome shotgun (WGS) entry which is preliminary data.</text>
</comment>
<evidence type="ECO:0000313" key="5">
    <source>
        <dbReference type="Proteomes" id="UP000886998"/>
    </source>
</evidence>
<evidence type="ECO:0000256" key="1">
    <source>
        <dbReference type="ARBA" id="ARBA00023157"/>
    </source>
</evidence>
<dbReference type="PROSITE" id="PS50240">
    <property type="entry name" value="TRYPSIN_DOM"/>
    <property type="match status" value="1"/>
</dbReference>
<proteinExistence type="inferred from homology"/>
<dbReference type="InterPro" id="IPR001254">
    <property type="entry name" value="Trypsin_dom"/>
</dbReference>
<dbReference type="Pfam" id="PF00089">
    <property type="entry name" value="Trypsin"/>
    <property type="match status" value="1"/>
</dbReference>
<dbReference type="OrthoDB" id="6339452at2759"/>
<reference evidence="4" key="1">
    <citation type="submission" date="2020-08" db="EMBL/GenBank/DDBJ databases">
        <title>Multicomponent nature underlies the extraordinary mechanical properties of spider dragline silk.</title>
        <authorList>
            <person name="Kono N."/>
            <person name="Nakamura H."/>
            <person name="Mori M."/>
            <person name="Yoshida Y."/>
            <person name="Ohtoshi R."/>
            <person name="Malay A.D."/>
            <person name="Moran D.A.P."/>
            <person name="Tomita M."/>
            <person name="Numata K."/>
            <person name="Arakawa K."/>
        </authorList>
    </citation>
    <scope>NUCLEOTIDE SEQUENCE</scope>
</reference>
<sequence>MLQREEFNYASIGIPYQERFLTREQKYILLQDWPSNSNCEKCGKSSADVIDRFRNTNLVLPAYKYPWIVALIRDDQVICSGTIISQKFILTAAECVFRPGGAIEQKCQLLIPPQECYHTPGELSIKLQGEITLGKTITIKRIKPHLLFNYAKKMNNIALIELEQPLECSPTTSPICLPLKAQELKLGYNLSIAGWGTHAEFDYNDEFYTLREGEMVKVETSNCNNPEVPKIFHKQYVCAFGKKQSACQGDIGGSAFTRSGKSYYAVGIVSHGNEPKFRPLQPITFTNVNHFAAWIRLFVRQLPQPWSN</sequence>
<evidence type="ECO:0000256" key="2">
    <source>
        <dbReference type="ARBA" id="ARBA00024195"/>
    </source>
</evidence>
<organism evidence="4 5">
    <name type="scientific">Trichonephila inaurata madagascariensis</name>
    <dbReference type="NCBI Taxonomy" id="2747483"/>
    <lineage>
        <taxon>Eukaryota</taxon>
        <taxon>Metazoa</taxon>
        <taxon>Ecdysozoa</taxon>
        <taxon>Arthropoda</taxon>
        <taxon>Chelicerata</taxon>
        <taxon>Arachnida</taxon>
        <taxon>Araneae</taxon>
        <taxon>Araneomorphae</taxon>
        <taxon>Entelegynae</taxon>
        <taxon>Araneoidea</taxon>
        <taxon>Nephilidae</taxon>
        <taxon>Trichonephila</taxon>
        <taxon>Trichonephila inaurata</taxon>
    </lineage>
</organism>
<comment type="similarity">
    <text evidence="2">Belongs to the peptidase S1 family. CLIP subfamily.</text>
</comment>
<dbReference type="SUPFAM" id="SSF50494">
    <property type="entry name" value="Trypsin-like serine proteases"/>
    <property type="match status" value="1"/>
</dbReference>
<dbReference type="Gene3D" id="2.40.10.10">
    <property type="entry name" value="Trypsin-like serine proteases"/>
    <property type="match status" value="1"/>
</dbReference>